<dbReference type="InterPro" id="IPR001810">
    <property type="entry name" value="F-box_dom"/>
</dbReference>
<evidence type="ECO:0000259" key="1">
    <source>
        <dbReference type="PROSITE" id="PS50181"/>
    </source>
</evidence>
<dbReference type="EMBL" id="KK784900">
    <property type="protein sequence ID" value="KDO66432.1"/>
    <property type="molecule type" value="Genomic_DNA"/>
</dbReference>
<organism evidence="2 3">
    <name type="scientific">Citrus sinensis</name>
    <name type="common">Sweet orange</name>
    <name type="synonym">Citrus aurantium var. sinensis</name>
    <dbReference type="NCBI Taxonomy" id="2711"/>
    <lineage>
        <taxon>Eukaryota</taxon>
        <taxon>Viridiplantae</taxon>
        <taxon>Streptophyta</taxon>
        <taxon>Embryophyta</taxon>
        <taxon>Tracheophyta</taxon>
        <taxon>Spermatophyta</taxon>
        <taxon>Magnoliopsida</taxon>
        <taxon>eudicotyledons</taxon>
        <taxon>Gunneridae</taxon>
        <taxon>Pentapetalae</taxon>
        <taxon>rosids</taxon>
        <taxon>malvids</taxon>
        <taxon>Sapindales</taxon>
        <taxon>Rutaceae</taxon>
        <taxon>Aurantioideae</taxon>
        <taxon>Citrus</taxon>
    </lineage>
</organism>
<dbReference type="PaxDb" id="2711-XP_006470507.1"/>
<dbReference type="SMART" id="SM00256">
    <property type="entry name" value="FBOX"/>
    <property type="match status" value="1"/>
</dbReference>
<dbReference type="eggNOG" id="KOG1072">
    <property type="taxonomic scope" value="Eukaryota"/>
</dbReference>
<feature type="non-terminal residue" evidence="2">
    <location>
        <position position="108"/>
    </location>
</feature>
<dbReference type="SUPFAM" id="SSF81383">
    <property type="entry name" value="F-box domain"/>
    <property type="match status" value="1"/>
</dbReference>
<accession>A0A067FSJ6</accession>
<keyword evidence="3" id="KW-1185">Reference proteome</keyword>
<proteinExistence type="predicted"/>
<dbReference type="PANTHER" id="PTHR47712:SF1">
    <property type="entry name" value="OS09G0555300 PROTEIN"/>
    <property type="match status" value="1"/>
</dbReference>
<dbReference type="STRING" id="2711.A0A067FSJ6"/>
<dbReference type="PANTHER" id="PTHR47712">
    <property type="entry name" value="OS09G0555300 PROTEIN"/>
    <property type="match status" value="1"/>
</dbReference>
<evidence type="ECO:0000313" key="3">
    <source>
        <dbReference type="Proteomes" id="UP000027120"/>
    </source>
</evidence>
<feature type="domain" description="F-box" evidence="1">
    <location>
        <begin position="53"/>
        <end position="99"/>
    </location>
</feature>
<reference evidence="2 3" key="1">
    <citation type="submission" date="2014-04" db="EMBL/GenBank/DDBJ databases">
        <authorList>
            <consortium name="International Citrus Genome Consortium"/>
            <person name="Gmitter F."/>
            <person name="Chen C."/>
            <person name="Farmerie W."/>
            <person name="Harkins T."/>
            <person name="Desany B."/>
            <person name="Mohiuddin M."/>
            <person name="Kodira C."/>
            <person name="Borodovsky M."/>
            <person name="Lomsadze A."/>
            <person name="Burns P."/>
            <person name="Jenkins J."/>
            <person name="Prochnik S."/>
            <person name="Shu S."/>
            <person name="Chapman J."/>
            <person name="Pitluck S."/>
            <person name="Schmutz J."/>
            <person name="Rokhsar D."/>
        </authorList>
    </citation>
    <scope>NUCLEOTIDE SEQUENCE</scope>
</reference>
<gene>
    <name evidence="2" type="ORF">CISIN_1g043045mg</name>
</gene>
<dbReference type="PROSITE" id="PS50181">
    <property type="entry name" value="FBOX"/>
    <property type="match status" value="1"/>
</dbReference>
<dbReference type="AlphaFoldDB" id="A0A067FSJ6"/>
<name>A0A067FSJ6_CITSI</name>
<dbReference type="Proteomes" id="UP000027120">
    <property type="component" value="Unassembled WGS sequence"/>
</dbReference>
<dbReference type="Gene3D" id="1.20.1280.50">
    <property type="match status" value="1"/>
</dbReference>
<dbReference type="Pfam" id="PF00646">
    <property type="entry name" value="F-box"/>
    <property type="match status" value="1"/>
</dbReference>
<sequence>MSESCNSRHFSWLMKSCFPNPHDGNCKSSIRASATRNHHLHHHRQSQSLTTSATTLSSLPDDLLLECFVRVPSDSLSTLCFVCRRWSRLLHSPSFFNLRRHQNRLHNT</sequence>
<evidence type="ECO:0000313" key="2">
    <source>
        <dbReference type="EMBL" id="KDO66432.1"/>
    </source>
</evidence>
<protein>
    <recommendedName>
        <fullName evidence="1">F-box domain-containing protein</fullName>
    </recommendedName>
</protein>
<dbReference type="InterPro" id="IPR036047">
    <property type="entry name" value="F-box-like_dom_sf"/>
</dbReference>